<organism evidence="2 3">
    <name type="scientific">Acrocarpospora pleiomorpha</name>
    <dbReference type="NCBI Taxonomy" id="90975"/>
    <lineage>
        <taxon>Bacteria</taxon>
        <taxon>Bacillati</taxon>
        <taxon>Actinomycetota</taxon>
        <taxon>Actinomycetes</taxon>
        <taxon>Streptosporangiales</taxon>
        <taxon>Streptosporangiaceae</taxon>
        <taxon>Acrocarpospora</taxon>
    </lineage>
</organism>
<dbReference type="Proteomes" id="UP000377595">
    <property type="component" value="Unassembled WGS sequence"/>
</dbReference>
<evidence type="ECO:0000313" key="2">
    <source>
        <dbReference type="EMBL" id="GES22925.1"/>
    </source>
</evidence>
<gene>
    <name evidence="2" type="ORF">Aple_058240</name>
</gene>
<name>A0A5M3XNL0_9ACTN</name>
<keyword evidence="3" id="KW-1185">Reference proteome</keyword>
<feature type="region of interest" description="Disordered" evidence="1">
    <location>
        <begin position="1"/>
        <end position="102"/>
    </location>
</feature>
<feature type="compositionally biased region" description="Polar residues" evidence="1">
    <location>
        <begin position="1"/>
        <end position="19"/>
    </location>
</feature>
<protein>
    <submittedName>
        <fullName evidence="2">Uncharacterized protein</fullName>
    </submittedName>
</protein>
<accession>A0A5M3XNL0</accession>
<sequence length="102" mass="10977">MPLQTSHSCSPGTTSTSGAPDSPRGRPLAEITRKAPHAPKDNPLAWIRRGAASRALGNRAAADMTARRDGEGSEHDRDRERRAAHTPSLGIKRKACDFPRSP</sequence>
<feature type="compositionally biased region" description="Basic and acidic residues" evidence="1">
    <location>
        <begin position="65"/>
        <end position="83"/>
    </location>
</feature>
<dbReference type="EMBL" id="BLAF01000035">
    <property type="protein sequence ID" value="GES22925.1"/>
    <property type="molecule type" value="Genomic_DNA"/>
</dbReference>
<dbReference type="AlphaFoldDB" id="A0A5M3XNL0"/>
<evidence type="ECO:0000313" key="3">
    <source>
        <dbReference type="Proteomes" id="UP000377595"/>
    </source>
</evidence>
<evidence type="ECO:0000256" key="1">
    <source>
        <dbReference type="SAM" id="MobiDB-lite"/>
    </source>
</evidence>
<comment type="caution">
    <text evidence="2">The sequence shown here is derived from an EMBL/GenBank/DDBJ whole genome shotgun (WGS) entry which is preliminary data.</text>
</comment>
<proteinExistence type="predicted"/>
<reference evidence="2 3" key="1">
    <citation type="submission" date="2019-10" db="EMBL/GenBank/DDBJ databases">
        <title>Whole genome shotgun sequence of Acrocarpospora pleiomorpha NBRC 16267.</title>
        <authorList>
            <person name="Ichikawa N."/>
            <person name="Kimura A."/>
            <person name="Kitahashi Y."/>
            <person name="Komaki H."/>
            <person name="Oguchi A."/>
        </authorList>
    </citation>
    <scope>NUCLEOTIDE SEQUENCE [LARGE SCALE GENOMIC DNA]</scope>
    <source>
        <strain evidence="2 3">NBRC 16267</strain>
    </source>
</reference>
<feature type="compositionally biased region" description="Low complexity" evidence="1">
    <location>
        <begin position="48"/>
        <end position="62"/>
    </location>
</feature>